<gene>
    <name evidence="6" type="ORF">CUMW_266320</name>
</gene>
<comment type="caution">
    <text evidence="6">The sequence shown here is derived from an EMBL/GenBank/DDBJ whole genome shotgun (WGS) entry which is preliminary data.</text>
</comment>
<dbReference type="GO" id="GO:0008270">
    <property type="term" value="F:zinc ion binding"/>
    <property type="evidence" value="ECO:0007669"/>
    <property type="project" value="UniProtKB-KW"/>
</dbReference>
<keyword evidence="4 5" id="KW-0687">Ribonucleoprotein</keyword>
<dbReference type="EMBL" id="BDQV01000961">
    <property type="protein sequence ID" value="GAY68717.1"/>
    <property type="molecule type" value="Genomic_DNA"/>
</dbReference>
<dbReference type="GO" id="GO:0003735">
    <property type="term" value="F:structural constituent of ribosome"/>
    <property type="evidence" value="ECO:0007669"/>
    <property type="project" value="InterPro"/>
</dbReference>
<comment type="cofactor">
    <cofactor evidence="5">
        <name>Zn(2+)</name>
        <dbReference type="ChEBI" id="CHEBI:29105"/>
    </cofactor>
    <text evidence="5">Binds 1 zinc ion per subunit.</text>
</comment>
<dbReference type="HAMAP" id="MF_00371">
    <property type="entry name" value="Ribosomal_eS27"/>
    <property type="match status" value="1"/>
</dbReference>
<organism evidence="6 7">
    <name type="scientific">Citrus unshiu</name>
    <name type="common">Satsuma mandarin</name>
    <name type="synonym">Citrus nobilis var. unshiu</name>
    <dbReference type="NCBI Taxonomy" id="55188"/>
    <lineage>
        <taxon>Eukaryota</taxon>
        <taxon>Viridiplantae</taxon>
        <taxon>Streptophyta</taxon>
        <taxon>Embryophyta</taxon>
        <taxon>Tracheophyta</taxon>
        <taxon>Spermatophyta</taxon>
        <taxon>Magnoliopsida</taxon>
        <taxon>eudicotyledons</taxon>
        <taxon>Gunneridae</taxon>
        <taxon>Pentapetalae</taxon>
        <taxon>rosids</taxon>
        <taxon>malvids</taxon>
        <taxon>Sapindales</taxon>
        <taxon>Rutaceae</taxon>
        <taxon>Aurantioideae</taxon>
        <taxon>Citrus</taxon>
    </lineage>
</organism>
<keyword evidence="5" id="KW-0479">Metal-binding</keyword>
<evidence type="ECO:0000256" key="3">
    <source>
        <dbReference type="ARBA" id="ARBA00022980"/>
    </source>
</evidence>
<dbReference type="STRING" id="55188.A0A2H5QVV3"/>
<evidence type="ECO:0000313" key="7">
    <source>
        <dbReference type="Proteomes" id="UP000236630"/>
    </source>
</evidence>
<protein>
    <recommendedName>
        <fullName evidence="5">40S ribosomal protein S27</fullName>
    </recommendedName>
</protein>
<dbReference type="SUPFAM" id="SSF57829">
    <property type="entry name" value="Zn-binding ribosomal proteins"/>
    <property type="match status" value="1"/>
</dbReference>
<evidence type="ECO:0000313" key="6">
    <source>
        <dbReference type="EMBL" id="GAY68717.1"/>
    </source>
</evidence>
<dbReference type="InterPro" id="IPR023407">
    <property type="entry name" value="Ribosomal_eS27_Zn-bd_dom_sf"/>
</dbReference>
<name>A0A2H5QVV3_CITUN</name>
<dbReference type="GO" id="GO:0005840">
    <property type="term" value="C:ribosome"/>
    <property type="evidence" value="ECO:0007669"/>
    <property type="project" value="UniProtKB-KW"/>
</dbReference>
<dbReference type="Gene3D" id="2.20.25.100">
    <property type="entry name" value="Zn-binding ribosomal proteins"/>
    <property type="match status" value="2"/>
</dbReference>
<dbReference type="GO" id="GO:1990904">
    <property type="term" value="C:ribonucleoprotein complex"/>
    <property type="evidence" value="ECO:0007669"/>
    <property type="project" value="UniProtKB-KW"/>
</dbReference>
<proteinExistence type="inferred from homology"/>
<dbReference type="InterPro" id="IPR000592">
    <property type="entry name" value="Ribosomal_eS27"/>
</dbReference>
<keyword evidence="3 5" id="KW-0689">Ribosomal protein</keyword>
<evidence type="ECO:0000256" key="4">
    <source>
        <dbReference type="ARBA" id="ARBA00023274"/>
    </source>
</evidence>
<dbReference type="Proteomes" id="UP000236630">
    <property type="component" value="Unassembled WGS sequence"/>
</dbReference>
<accession>A0A2H5QVV3</accession>
<keyword evidence="5" id="KW-0863">Zinc-finger</keyword>
<dbReference type="PANTHER" id="PTHR11594">
    <property type="entry name" value="40S RIBOSOMAL PROTEIN S27"/>
    <property type="match status" value="1"/>
</dbReference>
<evidence type="ECO:0000256" key="5">
    <source>
        <dbReference type="RuleBase" id="RU000671"/>
    </source>
</evidence>
<keyword evidence="7" id="KW-1185">Reference proteome</keyword>
<dbReference type="PROSITE" id="PS01168">
    <property type="entry name" value="RIBOSOMAL_S27E"/>
    <property type="match status" value="1"/>
</dbReference>
<sequence length="294" mass="33418">MLPIQLHIIYKDKKYCKRLIEPDEYSLLQLKNKVVKITSEDRLTTPESVQLLVTSPRSNMEVIVDSDVMLRIMFTSHDGFEVTVYELSAEQVACVNESGNEPQSRHECIHGPQANLAENVGCKINETDANEDESPSKSEAEMNHKLLGMRMFSRMLMTMTMMIGCHILTRKLLLMVLQNDIDLLNPPAELEMKKHKLKRLVQSPNSFFMVLQNDIDLLNPPAELEKKKHKLKRLVQSPNSFFMDVKCQGCFNITTVFSHSQTVVVCGNCQSVLCQPTGGRARLTEGCSFRRKGD</sequence>
<reference evidence="6 7" key="1">
    <citation type="journal article" date="2017" name="Front. Genet.">
        <title>Draft sequencing of the heterozygous diploid genome of Satsuma (Citrus unshiu Marc.) using a hybrid assembly approach.</title>
        <authorList>
            <person name="Shimizu T."/>
            <person name="Tanizawa Y."/>
            <person name="Mochizuki T."/>
            <person name="Nagasaki H."/>
            <person name="Yoshioka T."/>
            <person name="Toyoda A."/>
            <person name="Fujiyama A."/>
            <person name="Kaminuma E."/>
            <person name="Nakamura Y."/>
        </authorList>
    </citation>
    <scope>NUCLEOTIDE SEQUENCE [LARGE SCALE GENOMIC DNA]</scope>
    <source>
        <strain evidence="7">cv. Miyagawa wase</strain>
    </source>
</reference>
<evidence type="ECO:0000256" key="2">
    <source>
        <dbReference type="ARBA" id="ARBA00022833"/>
    </source>
</evidence>
<dbReference type="InterPro" id="IPR011332">
    <property type="entry name" value="Ribosomal_zn-bd"/>
</dbReference>
<dbReference type="AlphaFoldDB" id="A0A2H5QVV3"/>
<comment type="similarity">
    <text evidence="1 5">Belongs to the eukaryotic ribosomal protein eS27 family.</text>
</comment>
<dbReference type="Pfam" id="PF01667">
    <property type="entry name" value="Ribosomal_S27e"/>
    <property type="match status" value="1"/>
</dbReference>
<evidence type="ECO:0000256" key="1">
    <source>
        <dbReference type="ARBA" id="ARBA00010919"/>
    </source>
</evidence>
<dbReference type="GO" id="GO:0006412">
    <property type="term" value="P:translation"/>
    <property type="evidence" value="ECO:0007669"/>
    <property type="project" value="InterPro"/>
</dbReference>
<keyword evidence="2 5" id="KW-0862">Zinc</keyword>
<dbReference type="FunFam" id="2.20.25.100:FF:000001">
    <property type="entry name" value="40S ribosomal protein S27"/>
    <property type="match status" value="1"/>
</dbReference>